<evidence type="ECO:0000313" key="2">
    <source>
        <dbReference type="EMBL" id="MEM5342786.1"/>
    </source>
</evidence>
<dbReference type="RefSeq" id="WP_158647014.1">
    <property type="nucleotide sequence ID" value="NZ_JAZHFZ010000018.1"/>
</dbReference>
<organism evidence="2 3">
    <name type="scientific">Paraburkholderia azotifigens</name>
    <dbReference type="NCBI Taxonomy" id="2057004"/>
    <lineage>
        <taxon>Bacteria</taxon>
        <taxon>Pseudomonadati</taxon>
        <taxon>Pseudomonadota</taxon>
        <taxon>Betaproteobacteria</taxon>
        <taxon>Burkholderiales</taxon>
        <taxon>Burkholderiaceae</taxon>
        <taxon>Paraburkholderia</taxon>
    </lineage>
</organism>
<keyword evidence="3" id="KW-1185">Reference proteome</keyword>
<dbReference type="Proteomes" id="UP001481677">
    <property type="component" value="Unassembled WGS sequence"/>
</dbReference>
<reference evidence="2 3" key="1">
    <citation type="submission" date="2024-01" db="EMBL/GenBank/DDBJ databases">
        <title>The diversity of rhizobia nodulating Mimosa spp. in eleven states of Brazil covering several biomes is determined by host plant, location, and edaphic factors.</title>
        <authorList>
            <person name="Rouws L."/>
            <person name="Barauna A."/>
            <person name="Beukes C."/>
            <person name="De Faria S.M."/>
            <person name="Gross E."/>
            <person name="Dos Reis Junior F.B."/>
            <person name="Simon M."/>
            <person name="Maluk M."/>
            <person name="Odee D.W."/>
            <person name="Kenicer G."/>
            <person name="Young J.P.W."/>
            <person name="Reis V.M."/>
            <person name="Zilli J."/>
            <person name="James E.K."/>
        </authorList>
    </citation>
    <scope>NUCLEOTIDE SEQUENCE [LARGE SCALE GENOMIC DNA]</scope>
    <source>
        <strain evidence="2 3">JPY530</strain>
    </source>
</reference>
<evidence type="ECO:0000256" key="1">
    <source>
        <dbReference type="SAM" id="MobiDB-lite"/>
    </source>
</evidence>
<sequence>MARSTSRPTRLAEEASAAAQSMAEQARALREAVAVFTTPDADAWHAR</sequence>
<feature type="compositionally biased region" description="Low complexity" evidence="1">
    <location>
        <begin position="14"/>
        <end position="23"/>
    </location>
</feature>
<proteinExistence type="predicted"/>
<feature type="region of interest" description="Disordered" evidence="1">
    <location>
        <begin position="1"/>
        <end position="23"/>
    </location>
</feature>
<accession>A0ABU9R6V9</accession>
<name>A0ABU9R6V9_9BURK</name>
<evidence type="ECO:0000313" key="3">
    <source>
        <dbReference type="Proteomes" id="UP001481677"/>
    </source>
</evidence>
<protein>
    <recommendedName>
        <fullName evidence="4">Methyl-accepting chemotaxis protein</fullName>
    </recommendedName>
</protein>
<gene>
    <name evidence="2" type="ORF">V4C56_24590</name>
</gene>
<evidence type="ECO:0008006" key="4">
    <source>
        <dbReference type="Google" id="ProtNLM"/>
    </source>
</evidence>
<comment type="caution">
    <text evidence="2">The sequence shown here is derived from an EMBL/GenBank/DDBJ whole genome shotgun (WGS) entry which is preliminary data.</text>
</comment>
<dbReference type="EMBL" id="JAZHGA010000019">
    <property type="protein sequence ID" value="MEM5342786.1"/>
    <property type="molecule type" value="Genomic_DNA"/>
</dbReference>